<reference evidence="3 4" key="1">
    <citation type="submission" date="2016-10" db="EMBL/GenBank/DDBJ databases">
        <authorList>
            <person name="de Groot N.N."/>
        </authorList>
    </citation>
    <scope>NUCLEOTIDE SEQUENCE [LARGE SCALE GENOMIC DNA]</scope>
    <source>
        <strain evidence="3 4">DSM 12130</strain>
    </source>
</reference>
<evidence type="ECO:0000256" key="1">
    <source>
        <dbReference type="ARBA" id="ARBA00009437"/>
    </source>
</evidence>
<dbReference type="Proteomes" id="UP000199073">
    <property type="component" value="Unassembled WGS sequence"/>
</dbReference>
<dbReference type="PANTHER" id="PTHR30537">
    <property type="entry name" value="HTH-TYPE TRANSCRIPTIONAL REGULATOR"/>
    <property type="match status" value="1"/>
</dbReference>
<organism evidence="3 4">
    <name type="scientific">Desulforhopalus singaporensis</name>
    <dbReference type="NCBI Taxonomy" id="91360"/>
    <lineage>
        <taxon>Bacteria</taxon>
        <taxon>Pseudomonadati</taxon>
        <taxon>Thermodesulfobacteriota</taxon>
        <taxon>Desulfobulbia</taxon>
        <taxon>Desulfobulbales</taxon>
        <taxon>Desulfocapsaceae</taxon>
        <taxon>Desulforhopalus</taxon>
    </lineage>
</organism>
<accession>A0A1H0VUA4</accession>
<evidence type="ECO:0000259" key="2">
    <source>
        <dbReference type="Pfam" id="PF03466"/>
    </source>
</evidence>
<dbReference type="EMBL" id="FNJI01000064">
    <property type="protein sequence ID" value="SDP81745.1"/>
    <property type="molecule type" value="Genomic_DNA"/>
</dbReference>
<dbReference type="SUPFAM" id="SSF53850">
    <property type="entry name" value="Periplasmic binding protein-like II"/>
    <property type="match status" value="1"/>
</dbReference>
<name>A0A1H0VUA4_9BACT</name>
<comment type="similarity">
    <text evidence="1">Belongs to the LysR transcriptional regulatory family.</text>
</comment>
<keyword evidence="4" id="KW-1185">Reference proteome</keyword>
<sequence length="126" mass="14284">MLQTHPEINLRLIDKMTLDPNDKGINCGIEYRFEAAKDVQSERLLPDEVVVLAAPALLQEREIASVENLASVPLIETERRLVSWRVILKSYPWFKTQKILTFSYSLHAFKAAELGLGVVLGNRHNA</sequence>
<dbReference type="InterPro" id="IPR058163">
    <property type="entry name" value="LysR-type_TF_proteobact-type"/>
</dbReference>
<dbReference type="Gene3D" id="3.40.190.10">
    <property type="entry name" value="Periplasmic binding protein-like II"/>
    <property type="match status" value="2"/>
</dbReference>
<protein>
    <submittedName>
        <fullName evidence="3">LysR substrate binding domain-containing protein</fullName>
    </submittedName>
</protein>
<gene>
    <name evidence="3" type="ORF">SAMN05660330_04230</name>
</gene>
<dbReference type="InterPro" id="IPR005119">
    <property type="entry name" value="LysR_subst-bd"/>
</dbReference>
<evidence type="ECO:0000313" key="3">
    <source>
        <dbReference type="EMBL" id="SDP81745.1"/>
    </source>
</evidence>
<dbReference type="RefSeq" id="WP_176761373.1">
    <property type="nucleotide sequence ID" value="NZ_FNJI01000064.1"/>
</dbReference>
<evidence type="ECO:0000313" key="4">
    <source>
        <dbReference type="Proteomes" id="UP000199073"/>
    </source>
</evidence>
<dbReference type="Pfam" id="PF03466">
    <property type="entry name" value="LysR_substrate"/>
    <property type="match status" value="1"/>
</dbReference>
<dbReference type="AlphaFoldDB" id="A0A1H0VUA4"/>
<feature type="domain" description="LysR substrate-binding" evidence="2">
    <location>
        <begin position="2"/>
        <end position="124"/>
    </location>
</feature>
<dbReference type="PANTHER" id="PTHR30537:SF5">
    <property type="entry name" value="HTH-TYPE TRANSCRIPTIONAL ACTIVATOR TTDR-RELATED"/>
    <property type="match status" value="1"/>
</dbReference>
<proteinExistence type="inferred from homology"/>